<evidence type="ECO:0000256" key="13">
    <source>
        <dbReference type="ARBA" id="ARBA00023175"/>
    </source>
</evidence>
<dbReference type="InterPro" id="IPR026983">
    <property type="entry name" value="DHC"/>
</dbReference>
<evidence type="ECO:0000256" key="20">
    <source>
        <dbReference type="SAM" id="Coils"/>
    </source>
</evidence>
<dbReference type="InterPro" id="IPR027417">
    <property type="entry name" value="P-loop_NTPase"/>
</dbReference>
<dbReference type="InterPro" id="IPR013602">
    <property type="entry name" value="Dynein_heavy_linker"/>
</dbReference>
<keyword evidence="5" id="KW-0493">Microtubule</keyword>
<reference evidence="32" key="2">
    <citation type="submission" date="2025-09" db="UniProtKB">
        <authorList>
            <consortium name="Ensembl"/>
        </authorList>
    </citation>
    <scope>IDENTIFICATION</scope>
</reference>
<dbReference type="Gene3D" id="3.10.490.20">
    <property type="match status" value="1"/>
</dbReference>
<evidence type="ECO:0000259" key="22">
    <source>
        <dbReference type="Pfam" id="PF08385"/>
    </source>
</evidence>
<dbReference type="Pfam" id="PF17852">
    <property type="entry name" value="Dynein_AAA_lid"/>
    <property type="match status" value="1"/>
</dbReference>
<dbReference type="GO" id="GO:0007018">
    <property type="term" value="P:microtubule-based movement"/>
    <property type="evidence" value="ECO:0007669"/>
    <property type="project" value="InterPro"/>
</dbReference>
<evidence type="ECO:0000256" key="19">
    <source>
        <dbReference type="ARBA" id="ARBA00082511"/>
    </source>
</evidence>
<dbReference type="FunFam" id="3.10.490.20:FF:000002">
    <property type="entry name" value="Dynein axonemal heavy chain 17"/>
    <property type="match status" value="1"/>
</dbReference>
<dbReference type="Gene3D" id="1.20.920.30">
    <property type="match status" value="1"/>
</dbReference>
<evidence type="ECO:0000313" key="33">
    <source>
        <dbReference type="Proteomes" id="UP000233200"/>
    </source>
</evidence>
<evidence type="ECO:0000256" key="5">
    <source>
        <dbReference type="ARBA" id="ARBA00022701"/>
    </source>
</evidence>
<evidence type="ECO:0000259" key="26">
    <source>
        <dbReference type="Pfam" id="PF12780"/>
    </source>
</evidence>
<dbReference type="GO" id="GO:0051959">
    <property type="term" value="F:dynein light intermediate chain binding"/>
    <property type="evidence" value="ECO:0007669"/>
    <property type="project" value="InterPro"/>
</dbReference>
<evidence type="ECO:0000256" key="7">
    <source>
        <dbReference type="ARBA" id="ARBA00022741"/>
    </source>
</evidence>
<feature type="domain" description="Dynein heavy chain linker" evidence="23">
    <location>
        <begin position="1269"/>
        <end position="1674"/>
    </location>
</feature>
<evidence type="ECO:0000256" key="15">
    <source>
        <dbReference type="ARBA" id="ARBA00023273"/>
    </source>
</evidence>
<dbReference type="InterPro" id="IPR035706">
    <property type="entry name" value="AAA_9"/>
</dbReference>
<dbReference type="Pfam" id="PF08385">
    <property type="entry name" value="DHC_N1"/>
    <property type="match status" value="1"/>
</dbReference>
<keyword evidence="14" id="KW-0206">Cytoskeleton</keyword>
<dbReference type="Gene3D" id="1.10.8.710">
    <property type="match status" value="1"/>
</dbReference>
<dbReference type="FunFam" id="1.20.920.30:FF:000003">
    <property type="entry name" value="Dynein axonemal heavy chain 17"/>
    <property type="match status" value="1"/>
</dbReference>
<dbReference type="FunFam" id="1.20.1270.280:FF:000003">
    <property type="entry name" value="Dynein axonemal heavy chain 17"/>
    <property type="match status" value="1"/>
</dbReference>
<comment type="function">
    <text evidence="16">Force generating protein component of the outer dynein arms (ODAs) in the sperm flagellum. Produces force towards the minus ends of microtubules. Dynein has ATPase activity; the force-producing power stroke is thought to occur on release of ADP. Plays a major role in sperm motility, implicated in sperm flagellar assembly and beating.</text>
</comment>
<dbReference type="FunFam" id="1.20.920.20:FF:000003">
    <property type="entry name" value="Dynein axonemal heavy chain 17"/>
    <property type="match status" value="1"/>
</dbReference>
<sequence>MTMTPDVRLEYLEEVASIVLKFKPDKWSKLMGAEENVALFTEFFEKPDVRVLVLTLNAAGMIVPCLGFPESLKSKGVYFIKTKPDNINKDNYKARLLYGDISPTPVDQLISVVEEVLYSLLNQRENTAGWPQVVSEDIVKQVHRLKNEMFVMSGKIKGKTLLPIPEHLGNLDGTLESMERIPSSLDNSLLHAIETIIIDWSHQIRDVLSKDSAQALLDGLHPLPRVEFEFWDARLLNLKCIHEQLNRPKVNKIVEILEKAKSCYWPALQNVYTNVTEGLKEANDIVLYLKPLRILLEEMEQADFTMLPTFIAKVLDTICFIWATSEYYNTPVRIIVILQEFCNQIIEMTRTFLSPEEVLKGLQGEIEEVLSGVSLAVHVLKELYQTYDFCCTNMKLFFKDKEPVPWEFPSSLAFSRMNSFSHRIQTIEELYKTAIEFLKLEKIELGGVRGNLLGNLVTQIYDEVFELVKVFADCKYDPLDPGDSNFDCDYADFEIKIQDLDRRLATIFCQGFEDCSSIESSAKLLYMCGGLLERPLILAEVVPRYSVMLELFDAELDNAKILYDAQIAASEEGNIPLIHKNMPPVAGQLKWSLELQERLEVSMKHLKHIEHPVMSGAEAKLIYQKYDEMMELLRSHREKIYQQWVAGVDQDCHFNLGQPLILRDASSNLIHVNFSKALVAVLREVKYLNFQQQKEIPDSAESLFSENETFRKFVGNLELIVGWYNEIKTTVKAVEFLLIKSELEAIDVKLLSAETTLFWNGEGVFQYIQEVREILHNLQSRMQKAKQNIEGISQAMKDWSANLLFERKDNKKEALLDLDGRIANLSKRYTAVRDAGVKIQAMVAENAELFRADTLSLPWKDYVIYIDDMVLDEFDQFIRKSLNFLMDNMVTDENIAPLFEIRMELDEDGLTFHPSLEVGSEHGLLVLIEGLVNDIYNVARLIPRLAKGRMNYKIDLEDNTELIEMREEVSSLVISAMKEAEEYQDSFERYSYLWTDDLQEFMNNFLIYGCAVTAEDLETRTDDTIPKTPPTLAQFQQQIDSYEKLYEEVSECENTKVFHGWLQCDCRPFKQALLSTIRRWGFMFKQHLSNHVTNSLADLEAFMKVVRMGLTKPLKEGDYDGLVEVMGHLMKVKERQVATDNMFEPLKQTIELLKTYGEEMLEEIHLKLQELPEHWTNTKKLAIQVKQNVAPLQANEVSILRRKCQQFELKQHEFREKFRHKAPFSFSDPNPYTSLNKQQKSISAMEGIMEALSKSGGLFEVTVPDYKQLKACHREVRLLKELWDMIVVVNTSIEDWKTTKWKDINVEQMDIDCKKFAKDVRSLDKEMKTWDAFVGLDNTVKNMITSLRAVSELQNPAIRERHWQQLMQATQVKFKMSEETTLADLLQLNLHSYEDEVRNIVDKAVKESGMEKVLKALDSTWSMMEFEHEPHPRTGTMMLKSNEVLVETLEDNQVQLQNLMTSKYLAHFLKEVTSWQQKLSMADSVISIWFEVQRTWSHLESIFIGSEDIRAQLPEDSQRFDDINQEFKALMEDAVKTPNVVEATSKPGLYDKLEALKKSLAICEKALSEYLETKRLAFPRFYFVSSADLLDILSNGNDPVEVSRHLSKLFDSLCKLKFQLDANDKPLKVGLGMYSKEDEYMVFDQECDLSGQVEVWLNRVLDRMCSTLRHEIPEAVVTYEEKPREQWILDYSAQVALTCTQIWWTTEVGLAFARLEEGYENAIKDYNKKQISQLNVLITLLIGNLNAGDRMKIMTICTIDVHARDVVAKMIVAKVESSQAFTWQAQLRHRWDEEKRHCFANICDAQIQYSYEYLGNTPRLVITPLTDRCYITLTQSLHLIMGGAPAGPAGTGKTETTKDLGRALGTMVYVFNCSEQMDYKSCGNIYKGLAQTGAWGCFDEFNRISVEVLSVIAVQVKCVQDAIRAKKKTFNFLGEIIGLIPTVGIFITMNPGYAGRTELPENLKALFRPCAMVVPDFELICEIMLVAEGFLEARLLARKFITLYTLCKELLSKQDHYDWGLRAIKSVLVVAGSLKRGDPSRAEDQVLMRALRDFNIPKIVTDDLPVFMGLIGDLFPALDVPRKRDLNFEKIIKQSIVELKLQAEDSFVLKVVQLEELLQVRHSVFVIGNAGSGKSQVLKSLNKTYQNLKRKPVAVDLDPKAVTCDELFGIINPATREWKDGLFSTIMRDLANITHDGPKWIILDGDIDPMWIESLNTVMDDNKVLTLASNERIPLNRTMRLVFEISHLRTATPATVSRAGILYINPADLGWNPVVSSWIERRKVQSEKANLMILFDKYLPTCLDKLRFGFKKITPVPEITVIQMILYLLECLLTEKTVPPDSPKELYELYFVFACFWAFGGAMFQDQLVDYRVEFSKWWINEFKTIKFPSQGTIFDYYIDPDTKKFLPWTDKVPSFELDPDVPLQASLVHTTETIRLRYFMDLLMEKSWPVMLVGNAGTGKSVMMGDKLESLNTDYYLVQAVPFNFYTTSAMLQGVLEKPLEKKSGRNYGPPGTKKLIYFIDDMNMPEVDKYGTVAPHTLIRQHMDHRHWYDRHKLTLKDVHNCQYVACMNPTSGSFTIDPRLQRHFCVFAVSFPGQEALTTIYNTILTQHLAFRSVSMATQRISNQLVAAALALHQKVAATFLPTAIKFHYVFNLRDLSNIFQGLLFSTAEVLKTPLDLVRLWLHEAERVYGDKMVDEKDQETLHRVTMASTKKFFDDLGDELLFAKPNIFCHFAQGIGDPKYVPVTDVAPLNKLLVDVLDSYNEINAVMNLVLFEDAVAHICRINRILESPRGNALLVGVGGSGKQSLSRLAAYISGLDVFQITLKKGYGIPDLKVDLAAQYIKAAVKNVPSVFLMTDSQVAEEQFLVLINDLLASGEIPGLFMEDEVENIVSSMRPQVKTLGMNDTREACWKFFIEKVRRQLKVILCFSPVGSVLRVRARKFPAVVNCTAIDWFHEWPEDALVSVSARFLEETEGIPQEVKASISFFMSYVHTTVNEMSRVYLATERRYNYTTPKTFLEQIKLYQNLLAKKRMELVAKIERLENGLMKLQSTASQVDDLKAKLAIQEAELKQKNESADKLIQVVGIETEKVSKEKAIADEEEVKVEVINKNVTEKQKACETDLAKAEPALLAAQEALDTLNKNNLTELKSFGSPPDAVVNVTAAVMILTAPGGKIPKDKSWKAAKIMMGKVDTFLDSLKKFDKEHIPEACLKAFKPYQGNPTFDPEFIRSKSTAAAGLCSWCINIVRFYEVYCDVAPKRQALEEANAELAEAQEKLSRIKNKIAELNANLSNLTSAFEKATAEKIKCQQEADATNRVILLANRLVGGLASENVRWAESVENFRSQGVTLCGDVLLISAFVSYVGYFTKKYRNELMEKFWIPYIHNLKVPIPITNGLDPLSLLTDDADVATWNNQGLPSDRMSTENATILCNTERWPLIVDAQLQGIKWIKNKYSSELKAIRLGQKSYLDVIEQAISEGDTLLIENIGETVDPVLDPLLGRNTIKKGKYIKIGDKEVEYHPKFRLILHTKYFNPHYKPEMQAQCTLINFLVTRDGLEDQLLAAVVAKERPDLEQLKANLTKSQNEFKITLKELEDSLLARLSAASGNFLGDTALVENLETTKHTASEIEEKVVEAKITEVKINEARENYRPAAERASLLYFILNDLNKINPIYQFSLKAFNVVFEKAIQRTTPASEVKQRVINLTDEITYSVYMYTARGLFERDKLIFLAQVTFQVLSMKKELNPVELDFLLRFPFKAGVVSPVDFLQHQGWGGIKALSEMDEFKNLDSDIEGSAKRWKKLVESEAPEKEIFPKEWKNKTALQKLCMVRCMRPDRMTYAVKNFVEEKMGSKFVEGRSVEFSKSYEESSPSTPIFFILSPGVDPLKDVEALGKKLGFTIDNGKLHNVSLGQGQEVVAEDALDVAAEKGHWVILQNIHLVARWLGTLDKKLERYSTGSHEDYRVFISAEPAPSPETHIIPQGILENAIKITNEPPTGMHANLHKALDLFTQDTLEMCTKEMEFKCILFALCYFHAVVAERRKFGAQGWNRSYPFNNGDLTISINVLYNYLEANPKVPWDDLRYLFGEIMYGGHITDDWDRRLCRTYLAEYIRTEMLEGDVLLAPGFQIPPNLDYKGYHEYIDENLPPESPYLYGLHPNAEIGFLTVTSEKLFRTVLEMQPKETDSGAGTGVSREEKVKAVLDDILEKIPETFNMAEIMAKAAEKTPYVVVAFQECERMNTLTNEMRRSLKELNLGLKGELTITTDMEDLSTALFYDTVPDTWVARAYPSMMGLAAWYADLLLRIRELEAWTTDFALPTTVWLAGFFNPQSFLTAIMQSMARKNEWPLDKMCLSVEVTKKNREDVTAPPREGSYVYGLFMEGARWDTQTGVIAEARLKELTPAMPVIFIKAIPVDRMETKNIYECPVYKTRIRGPTYVWTFNLKTKEKAAKWVLAAVALLLQV</sequence>
<dbReference type="Gene3D" id="3.40.50.300">
    <property type="entry name" value="P-loop containing nucleotide triphosphate hydrolases"/>
    <property type="match status" value="5"/>
</dbReference>
<dbReference type="Proteomes" id="UP000233200">
    <property type="component" value="Unplaced"/>
</dbReference>
<evidence type="ECO:0000256" key="12">
    <source>
        <dbReference type="ARBA" id="ARBA00023069"/>
    </source>
</evidence>
<keyword evidence="15" id="KW-0966">Cell projection</keyword>
<evidence type="ECO:0000256" key="9">
    <source>
        <dbReference type="ARBA" id="ARBA00022846"/>
    </source>
</evidence>
<evidence type="ECO:0000256" key="16">
    <source>
        <dbReference type="ARBA" id="ARBA00053934"/>
    </source>
</evidence>
<dbReference type="InterPro" id="IPR004273">
    <property type="entry name" value="Dynein_heavy_D6_P-loop"/>
</dbReference>
<comment type="similarity">
    <text evidence="2">Belongs to the dynein heavy chain family.</text>
</comment>
<reference evidence="32" key="1">
    <citation type="submission" date="2025-08" db="UniProtKB">
        <authorList>
            <consortium name="Ensembl"/>
        </authorList>
    </citation>
    <scope>IDENTIFICATION</scope>
</reference>
<dbReference type="Pfam" id="PF12775">
    <property type="entry name" value="AAA_7"/>
    <property type="match status" value="1"/>
</dbReference>
<evidence type="ECO:0000259" key="28">
    <source>
        <dbReference type="Pfam" id="PF17852"/>
    </source>
</evidence>
<dbReference type="FunFam" id="3.40.50.300:FF:000049">
    <property type="entry name" value="Dynein, axonemal, heavy chain 5"/>
    <property type="match status" value="1"/>
</dbReference>
<dbReference type="PANTHER" id="PTHR45703">
    <property type="entry name" value="DYNEIN HEAVY CHAIN"/>
    <property type="match status" value="1"/>
</dbReference>
<dbReference type="FunFam" id="1.10.8.710:FF:000002">
    <property type="entry name" value="dynein heavy chain 17, axonemal"/>
    <property type="match status" value="1"/>
</dbReference>
<dbReference type="InterPro" id="IPR043160">
    <property type="entry name" value="Dynein_C_barrel"/>
</dbReference>
<protein>
    <recommendedName>
        <fullName evidence="17">Dynein axonemal heavy chain 17</fullName>
    </recommendedName>
    <alternativeName>
        <fullName evidence="19">Axonemal beta dynein heavy chain 17</fullName>
    </alternativeName>
    <alternativeName>
        <fullName evidence="18">Ciliary dynein heavy chain 17</fullName>
    </alternativeName>
</protein>
<dbReference type="Gene3D" id="1.10.472.130">
    <property type="match status" value="1"/>
</dbReference>
<feature type="domain" description="Dynein heavy chain hydrolytic ATP-binding dynein motor region" evidence="24">
    <location>
        <begin position="1809"/>
        <end position="2135"/>
    </location>
</feature>
<keyword evidence="8" id="KW-0067">ATP-binding</keyword>
<dbReference type="FunFam" id="1.20.58.1120:FF:000002">
    <property type="entry name" value="Dynein heavy chain 9, axonemal"/>
    <property type="match status" value="1"/>
</dbReference>
<dbReference type="GO" id="GO:0008569">
    <property type="term" value="F:minus-end-directed microtubule motor activity"/>
    <property type="evidence" value="ECO:0007669"/>
    <property type="project" value="InterPro"/>
</dbReference>
<keyword evidence="11 20" id="KW-0175">Coiled coil</keyword>
<evidence type="ECO:0000259" key="24">
    <source>
        <dbReference type="Pfam" id="PF12774"/>
    </source>
</evidence>
<feature type="coiled-coil region" evidence="20">
    <location>
        <begin position="3258"/>
        <end position="3306"/>
    </location>
</feature>
<feature type="domain" description="Dynein heavy chain ATP-binding dynein motor region" evidence="27">
    <location>
        <begin position="3413"/>
        <end position="3630"/>
    </location>
</feature>
<dbReference type="InterPro" id="IPR041589">
    <property type="entry name" value="DNAH3_AAA_lid_1"/>
</dbReference>
<feature type="domain" description="Dynein heavy chain AAA lid" evidence="30">
    <location>
        <begin position="4023"/>
        <end position="4159"/>
    </location>
</feature>
<dbReference type="InterPro" id="IPR042222">
    <property type="entry name" value="Dynein_2_N"/>
</dbReference>
<evidence type="ECO:0000259" key="31">
    <source>
        <dbReference type="Pfam" id="PF18199"/>
    </source>
</evidence>
<keyword evidence="9" id="KW-0282">Flagellum</keyword>
<dbReference type="Gene3D" id="3.20.180.20">
    <property type="entry name" value="Dynein heavy chain, N-terminal domain 2"/>
    <property type="match status" value="1"/>
</dbReference>
<dbReference type="GO" id="GO:0045505">
    <property type="term" value="F:dynein intermediate chain binding"/>
    <property type="evidence" value="ECO:0007669"/>
    <property type="project" value="InterPro"/>
</dbReference>
<evidence type="ECO:0000256" key="3">
    <source>
        <dbReference type="ARBA" id="ARBA00011655"/>
    </source>
</evidence>
<comment type="subunit">
    <text evidence="3">Consists of at least two heavy chains and a number of intermediate and light chains.</text>
</comment>
<feature type="domain" description="Dynein heavy chain tail" evidence="22">
    <location>
        <begin position="190"/>
        <end position="767"/>
    </location>
</feature>
<evidence type="ECO:0000259" key="30">
    <source>
        <dbReference type="Pfam" id="PF18198"/>
    </source>
</evidence>
<evidence type="ECO:0000256" key="11">
    <source>
        <dbReference type="ARBA" id="ARBA00023054"/>
    </source>
</evidence>
<dbReference type="Gene3D" id="6.10.140.1060">
    <property type="match status" value="1"/>
</dbReference>
<dbReference type="Pfam" id="PF12780">
    <property type="entry name" value="AAA_8"/>
    <property type="match status" value="1"/>
</dbReference>
<feature type="domain" description="Dynein heavy chain region D6 P-loop" evidence="21">
    <location>
        <begin position="3871"/>
        <end position="3991"/>
    </location>
</feature>
<dbReference type="Gene3D" id="1.10.8.720">
    <property type="entry name" value="Region D6 of dynein motor"/>
    <property type="match status" value="1"/>
</dbReference>
<keyword evidence="4" id="KW-0963">Cytoplasm</keyword>
<name>A0A2K6Q0W4_RHIRO</name>
<dbReference type="Gene3D" id="1.20.920.20">
    <property type="match status" value="1"/>
</dbReference>
<feature type="domain" description="Dynein heavy chain AAA module D4" evidence="26">
    <location>
        <begin position="2771"/>
        <end position="3030"/>
    </location>
</feature>
<dbReference type="Pfam" id="PF12774">
    <property type="entry name" value="AAA_6"/>
    <property type="match status" value="1"/>
</dbReference>
<dbReference type="GO" id="GO:0036157">
    <property type="term" value="C:outer dynein arm"/>
    <property type="evidence" value="ECO:0007669"/>
    <property type="project" value="Ensembl"/>
</dbReference>
<keyword evidence="10" id="KW-0243">Dynein</keyword>
<feature type="domain" description="Dynein heavy chain coiled coil stalk" evidence="25">
    <location>
        <begin position="3043"/>
        <end position="3386"/>
    </location>
</feature>
<dbReference type="GO" id="GO:0036158">
    <property type="term" value="P:outer dynein arm assembly"/>
    <property type="evidence" value="ECO:0007669"/>
    <property type="project" value="Ensembl"/>
</dbReference>
<evidence type="ECO:0000259" key="27">
    <source>
        <dbReference type="Pfam" id="PF12781"/>
    </source>
</evidence>
<dbReference type="InterPro" id="IPR041466">
    <property type="entry name" value="Dynein_AAA5_ext"/>
</dbReference>
<dbReference type="FunFam" id="3.40.50.300:FF:001810">
    <property type="entry name" value="Cytoplasmic dynein 2 heavy chain 1"/>
    <property type="match status" value="1"/>
</dbReference>
<evidence type="ECO:0000259" key="29">
    <source>
        <dbReference type="Pfam" id="PF17857"/>
    </source>
</evidence>
<evidence type="ECO:0000259" key="21">
    <source>
        <dbReference type="Pfam" id="PF03028"/>
    </source>
</evidence>
<evidence type="ECO:0000256" key="2">
    <source>
        <dbReference type="ARBA" id="ARBA00008887"/>
    </source>
</evidence>
<evidence type="ECO:0000256" key="10">
    <source>
        <dbReference type="ARBA" id="ARBA00023017"/>
    </source>
</evidence>
<keyword evidence="7" id="KW-0547">Nucleotide-binding</keyword>
<feature type="coiled-coil region" evidence="20">
    <location>
        <begin position="768"/>
        <end position="802"/>
    </location>
</feature>
<dbReference type="InterPro" id="IPR043157">
    <property type="entry name" value="Dynein_AAA1S"/>
</dbReference>
<evidence type="ECO:0000256" key="1">
    <source>
        <dbReference type="ARBA" id="ARBA00004611"/>
    </source>
</evidence>
<accession>A0A2K6Q0W4</accession>
<evidence type="ECO:0000256" key="4">
    <source>
        <dbReference type="ARBA" id="ARBA00022490"/>
    </source>
</evidence>
<dbReference type="Gene3D" id="1.20.1270.280">
    <property type="match status" value="1"/>
</dbReference>
<dbReference type="FunFam" id="3.40.50.300:FF:000411">
    <property type="entry name" value="dynein heavy chain 17, axonemal"/>
    <property type="match status" value="1"/>
</dbReference>
<dbReference type="InterPro" id="IPR042228">
    <property type="entry name" value="Dynein_linker_3"/>
</dbReference>
<dbReference type="FunFam" id="3.20.180.20:FF:000001">
    <property type="entry name" value="Dynein axonemal heavy chain 5"/>
    <property type="match status" value="1"/>
</dbReference>
<feature type="domain" description="Dynein heavy chain AAA 5 extension" evidence="28">
    <location>
        <begin position="2294"/>
        <end position="2411"/>
    </location>
</feature>
<dbReference type="GO" id="GO:0005874">
    <property type="term" value="C:microtubule"/>
    <property type="evidence" value="ECO:0007669"/>
    <property type="project" value="UniProtKB-KW"/>
</dbReference>
<dbReference type="Pfam" id="PF12781">
    <property type="entry name" value="AAA_9"/>
    <property type="match status" value="1"/>
</dbReference>
<dbReference type="InterPro" id="IPR041658">
    <property type="entry name" value="AAA_lid_11"/>
</dbReference>
<dbReference type="InterPro" id="IPR024317">
    <property type="entry name" value="Dynein_heavy_chain_D4_dom"/>
</dbReference>
<evidence type="ECO:0000256" key="18">
    <source>
        <dbReference type="ARBA" id="ARBA00082505"/>
    </source>
</evidence>
<organism evidence="32 33">
    <name type="scientific">Rhinopithecus roxellana</name>
    <name type="common">Golden snub-nosed monkey</name>
    <name type="synonym">Pygathrix roxellana</name>
    <dbReference type="NCBI Taxonomy" id="61622"/>
    <lineage>
        <taxon>Eukaryota</taxon>
        <taxon>Metazoa</taxon>
        <taxon>Chordata</taxon>
        <taxon>Craniata</taxon>
        <taxon>Vertebrata</taxon>
        <taxon>Euteleostomi</taxon>
        <taxon>Mammalia</taxon>
        <taxon>Eutheria</taxon>
        <taxon>Euarchontoglires</taxon>
        <taxon>Primates</taxon>
        <taxon>Haplorrhini</taxon>
        <taxon>Catarrhini</taxon>
        <taxon>Cercopithecidae</taxon>
        <taxon>Colobinae</taxon>
        <taxon>Rhinopithecus</taxon>
    </lineage>
</organism>
<keyword evidence="13" id="KW-0505">Motor protein</keyword>
<evidence type="ECO:0000256" key="17">
    <source>
        <dbReference type="ARBA" id="ARBA00069445"/>
    </source>
</evidence>
<feature type="domain" description="Dynein heavy chain C-terminal" evidence="31">
    <location>
        <begin position="4167"/>
        <end position="4460"/>
    </location>
</feature>
<dbReference type="STRING" id="61622.ENSRROP00000022418"/>
<dbReference type="FunFam" id="3.40.50.300:FF:000219">
    <property type="entry name" value="Dynein axonemal heavy chain 17"/>
    <property type="match status" value="1"/>
</dbReference>
<dbReference type="Pfam" id="PF18198">
    <property type="entry name" value="AAA_lid_11"/>
    <property type="match status" value="1"/>
</dbReference>
<proteinExistence type="inferred from homology"/>
<dbReference type="FunFam" id="1.10.287.2620:FF:000004">
    <property type="entry name" value="Dynein axonemal heavy chain 17"/>
    <property type="match status" value="1"/>
</dbReference>
<dbReference type="FunFam" id="3.40.50.300:FF:000682">
    <property type="entry name" value="Dynein axonemal heavy chain 17"/>
    <property type="match status" value="1"/>
</dbReference>
<keyword evidence="33" id="KW-1185">Reference proteome</keyword>
<gene>
    <name evidence="32" type="primary">DNAH17</name>
</gene>
<dbReference type="Pfam" id="PF17857">
    <property type="entry name" value="AAA_lid_1"/>
    <property type="match status" value="1"/>
</dbReference>
<dbReference type="Ensembl" id="ENSRROT00000046615.1">
    <property type="protein sequence ID" value="ENSRROP00000022418.1"/>
    <property type="gene ID" value="ENSRROG00000035056.1"/>
</dbReference>
<evidence type="ECO:0000259" key="23">
    <source>
        <dbReference type="Pfam" id="PF08393"/>
    </source>
</evidence>
<dbReference type="GO" id="GO:0036126">
    <property type="term" value="C:sperm flagellum"/>
    <property type="evidence" value="ECO:0007669"/>
    <property type="project" value="Ensembl"/>
</dbReference>
<dbReference type="FunFam" id="1.10.8.1220:FF:000001">
    <property type="entry name" value="Dynein axonemal heavy chain 5"/>
    <property type="match status" value="1"/>
</dbReference>
<dbReference type="Gene3D" id="1.20.58.1120">
    <property type="match status" value="1"/>
</dbReference>
<dbReference type="Gene3D" id="1.10.287.2620">
    <property type="match status" value="1"/>
</dbReference>
<keyword evidence="6" id="KW-0677">Repeat</keyword>
<evidence type="ECO:0000313" key="32">
    <source>
        <dbReference type="Ensembl" id="ENSRROP00000022418.1"/>
    </source>
</evidence>
<dbReference type="FunFam" id="1.10.472.130:FF:000001">
    <property type="entry name" value="Dynein, axonemal, heavy chain 9"/>
    <property type="match status" value="1"/>
</dbReference>
<dbReference type="Gene3D" id="1.10.8.1220">
    <property type="match status" value="1"/>
</dbReference>
<dbReference type="FunFam" id="1.10.8.720:FF:000002">
    <property type="entry name" value="Dynein heavy chain 9, axonemal"/>
    <property type="match status" value="1"/>
</dbReference>
<dbReference type="OMA" id="QRENMAG"/>
<dbReference type="SUPFAM" id="SSF52540">
    <property type="entry name" value="P-loop containing nucleoside triphosphate hydrolases"/>
    <property type="match status" value="4"/>
</dbReference>
<dbReference type="Gene3D" id="1.20.140.100">
    <property type="entry name" value="Dynein heavy chain, N-terminal domain 2"/>
    <property type="match status" value="1"/>
</dbReference>
<dbReference type="Pfam" id="PF08393">
    <property type="entry name" value="DHC_N2"/>
    <property type="match status" value="1"/>
</dbReference>
<keyword evidence="12" id="KW-0969">Cilium</keyword>
<dbReference type="InterPro" id="IPR024743">
    <property type="entry name" value="Dynein_HC_stalk"/>
</dbReference>
<dbReference type="GeneTree" id="ENSGT00940000154076"/>
<evidence type="ECO:0000256" key="6">
    <source>
        <dbReference type="ARBA" id="ARBA00022737"/>
    </source>
</evidence>
<dbReference type="InterPro" id="IPR013594">
    <property type="entry name" value="Dynein_heavy_tail"/>
</dbReference>
<dbReference type="PANTHER" id="PTHR45703:SF4">
    <property type="entry name" value="DYNEIN AXONEMAL HEAVY CHAIN 17"/>
    <property type="match status" value="1"/>
</dbReference>
<dbReference type="FunFam" id="1.20.140.100:FF:000007">
    <property type="entry name" value="Dynein axonemal heavy chain 9"/>
    <property type="match status" value="1"/>
</dbReference>
<dbReference type="InterPro" id="IPR041228">
    <property type="entry name" value="Dynein_C"/>
</dbReference>
<feature type="domain" description="Dynein heavy chain 3 AAA+ lid" evidence="29">
    <location>
        <begin position="2628"/>
        <end position="2727"/>
    </location>
</feature>
<dbReference type="GO" id="GO:0005524">
    <property type="term" value="F:ATP binding"/>
    <property type="evidence" value="ECO:0007669"/>
    <property type="project" value="UniProtKB-KW"/>
</dbReference>
<dbReference type="InterPro" id="IPR035699">
    <property type="entry name" value="AAA_6"/>
</dbReference>
<dbReference type="Pfam" id="PF12777">
    <property type="entry name" value="MT"/>
    <property type="match status" value="1"/>
</dbReference>
<dbReference type="Pfam" id="PF18199">
    <property type="entry name" value="Dynein_C"/>
    <property type="match status" value="1"/>
</dbReference>
<comment type="subcellular location">
    <subcellularLocation>
        <location evidence="1">Cytoplasm</location>
        <location evidence="1">Cytoskeleton</location>
        <location evidence="1">Flagellum axoneme</location>
    </subcellularLocation>
</comment>
<evidence type="ECO:0000256" key="14">
    <source>
        <dbReference type="ARBA" id="ARBA00023212"/>
    </source>
</evidence>
<evidence type="ECO:0000259" key="25">
    <source>
        <dbReference type="Pfam" id="PF12777"/>
    </source>
</evidence>
<evidence type="ECO:0000256" key="8">
    <source>
        <dbReference type="ARBA" id="ARBA00022840"/>
    </source>
</evidence>
<dbReference type="InterPro" id="IPR042219">
    <property type="entry name" value="AAA_lid_11_sf"/>
</dbReference>
<feature type="coiled-coil region" evidence="20">
    <location>
        <begin position="3035"/>
        <end position="3086"/>
    </location>
</feature>
<dbReference type="Pfam" id="PF03028">
    <property type="entry name" value="Dynein_heavy"/>
    <property type="match status" value="1"/>
</dbReference>